<reference evidence="8" key="2">
    <citation type="submission" date="2025-08" db="UniProtKB">
        <authorList>
            <consortium name="Ensembl"/>
        </authorList>
    </citation>
    <scope>IDENTIFICATION</scope>
</reference>
<protein>
    <recommendedName>
        <fullName evidence="10">Diphthamide biosynthesis protein 4</fullName>
    </recommendedName>
</protein>
<dbReference type="GeneTree" id="ENSGT00390000005430"/>
<accession>A0A3P8Q0I5</accession>
<proteinExistence type="inferred from homology"/>
<evidence type="ECO:0008006" key="10">
    <source>
        <dbReference type="Google" id="ProtNLM"/>
    </source>
</evidence>
<dbReference type="Gene3D" id="1.10.287.110">
    <property type="entry name" value="DnaJ domain"/>
    <property type="match status" value="1"/>
</dbReference>
<evidence type="ECO:0000313" key="8">
    <source>
        <dbReference type="Ensembl" id="ENSACLP00000022783.2"/>
    </source>
</evidence>
<dbReference type="SMART" id="SM00271">
    <property type="entry name" value="DnaJ"/>
    <property type="match status" value="1"/>
</dbReference>
<dbReference type="GO" id="GO:0001671">
    <property type="term" value="F:ATPase activator activity"/>
    <property type="evidence" value="ECO:0007669"/>
    <property type="project" value="TreeGrafter"/>
</dbReference>
<dbReference type="GO" id="GO:0008198">
    <property type="term" value="F:ferrous iron binding"/>
    <property type="evidence" value="ECO:0007669"/>
    <property type="project" value="TreeGrafter"/>
</dbReference>
<evidence type="ECO:0000256" key="1">
    <source>
        <dbReference type="ARBA" id="ARBA00006169"/>
    </source>
</evidence>
<dbReference type="InterPro" id="IPR007872">
    <property type="entry name" value="DPH_MB_dom"/>
</dbReference>
<reference evidence="8" key="3">
    <citation type="submission" date="2025-09" db="UniProtKB">
        <authorList>
            <consortium name="Ensembl"/>
        </authorList>
    </citation>
    <scope>IDENTIFICATION</scope>
</reference>
<feature type="region of interest" description="Disordered" evidence="5">
    <location>
        <begin position="122"/>
        <end position="144"/>
    </location>
</feature>
<dbReference type="GeneID" id="113026256"/>
<comment type="similarity">
    <text evidence="1">Belongs to the DPH4 family.</text>
</comment>
<keyword evidence="4" id="KW-0408">Iron</keyword>
<gene>
    <name evidence="8" type="primary">DNAJC24</name>
</gene>
<name>A0A3P8Q0I5_ASTCA</name>
<dbReference type="PANTHER" id="PTHR45255">
    <property type="entry name" value="DNAJ HOMOLOG SUBFAMILY C MEMBER 24"/>
    <property type="match status" value="1"/>
</dbReference>
<feature type="compositionally biased region" description="Basic and acidic residues" evidence="5">
    <location>
        <begin position="127"/>
        <end position="144"/>
    </location>
</feature>
<dbReference type="InterPro" id="IPR001623">
    <property type="entry name" value="DnaJ_domain"/>
</dbReference>
<dbReference type="CDD" id="cd06257">
    <property type="entry name" value="DnaJ"/>
    <property type="match status" value="1"/>
</dbReference>
<dbReference type="Pfam" id="PF00226">
    <property type="entry name" value="DnaJ"/>
    <property type="match status" value="1"/>
</dbReference>
<feature type="domain" description="DPH-type MB" evidence="7">
    <location>
        <begin position="89"/>
        <end position="164"/>
    </location>
</feature>
<dbReference type="RefSeq" id="XP_026030597.1">
    <property type="nucleotide sequence ID" value="XM_026174812.1"/>
</dbReference>
<dbReference type="PANTHER" id="PTHR45255:SF1">
    <property type="entry name" value="DNAJ HOMOLOG SUBFAMILY C MEMBER 24"/>
    <property type="match status" value="1"/>
</dbReference>
<evidence type="ECO:0000256" key="3">
    <source>
        <dbReference type="ARBA" id="ARBA00022833"/>
    </source>
</evidence>
<dbReference type="Gene3D" id="3.10.660.10">
    <property type="entry name" value="DPH Zinc finger"/>
    <property type="match status" value="1"/>
</dbReference>
<sequence>MNQTIEKDLYAVLGANPSDSVQQLRHRYQQLALQYHPDRLGGDCSSEAESGVKKFLEVDAAWRVLSDQTTRTQYDLQRRAWTLKQDWPIDSTVYVDDMTWDDDQGLYTHSCRCGGVFSVTEEELEEEPQRKRQDEGEKETEEGPHKGAIVCCDTCSLSVYVTWSTNEKAQKSGVSNMRPGIQNQPSKDFNLEHWIALENVKGGMDFEF</sequence>
<keyword evidence="2" id="KW-0479">Metal-binding</keyword>
<evidence type="ECO:0000256" key="5">
    <source>
        <dbReference type="SAM" id="MobiDB-lite"/>
    </source>
</evidence>
<dbReference type="Pfam" id="PF05207">
    <property type="entry name" value="Zn_ribbon_CSL"/>
    <property type="match status" value="1"/>
</dbReference>
<evidence type="ECO:0000256" key="2">
    <source>
        <dbReference type="ARBA" id="ARBA00022723"/>
    </source>
</evidence>
<evidence type="ECO:0000259" key="7">
    <source>
        <dbReference type="PROSITE" id="PS51074"/>
    </source>
</evidence>
<dbReference type="STRING" id="8154.ENSACLP00000022783"/>
<dbReference type="PROSITE" id="PS51074">
    <property type="entry name" value="DPH_MB"/>
    <property type="match status" value="1"/>
</dbReference>
<dbReference type="Bgee" id="ENSACLG00000015477">
    <property type="expression patterns" value="Expressed in testis and 8 other cell types or tissues"/>
</dbReference>
<dbReference type="InterPro" id="IPR036671">
    <property type="entry name" value="DPH_MB_sf"/>
</dbReference>
<dbReference type="SUPFAM" id="SSF46565">
    <property type="entry name" value="Chaperone J-domain"/>
    <property type="match status" value="1"/>
</dbReference>
<feature type="domain" description="J" evidence="6">
    <location>
        <begin position="8"/>
        <end position="78"/>
    </location>
</feature>
<organism evidence="8 9">
    <name type="scientific">Astatotilapia calliptera</name>
    <name type="common">Eastern happy</name>
    <name type="synonym">Chromis callipterus</name>
    <dbReference type="NCBI Taxonomy" id="8154"/>
    <lineage>
        <taxon>Eukaryota</taxon>
        <taxon>Metazoa</taxon>
        <taxon>Chordata</taxon>
        <taxon>Craniata</taxon>
        <taxon>Vertebrata</taxon>
        <taxon>Euteleostomi</taxon>
        <taxon>Actinopterygii</taxon>
        <taxon>Neopterygii</taxon>
        <taxon>Teleostei</taxon>
        <taxon>Neoteleostei</taxon>
        <taxon>Acanthomorphata</taxon>
        <taxon>Ovalentaria</taxon>
        <taxon>Cichlomorphae</taxon>
        <taxon>Cichliformes</taxon>
        <taxon>Cichlidae</taxon>
        <taxon>African cichlids</taxon>
        <taxon>Pseudocrenilabrinae</taxon>
        <taxon>Haplochromini</taxon>
        <taxon>Astatotilapia</taxon>
    </lineage>
</organism>
<dbReference type="AlphaFoldDB" id="A0A3P8Q0I5"/>
<evidence type="ECO:0000313" key="9">
    <source>
        <dbReference type="Proteomes" id="UP000265100"/>
    </source>
</evidence>
<dbReference type="OMA" id="LEDMTWE"/>
<dbReference type="Proteomes" id="UP000265100">
    <property type="component" value="Chromosome 7"/>
</dbReference>
<keyword evidence="9" id="KW-1185">Reference proteome</keyword>
<dbReference type="InterPro" id="IPR036869">
    <property type="entry name" value="J_dom_sf"/>
</dbReference>
<reference evidence="8" key="1">
    <citation type="submission" date="2018-05" db="EMBL/GenBank/DDBJ databases">
        <authorList>
            <person name="Datahose"/>
        </authorList>
    </citation>
    <scope>NUCLEOTIDE SEQUENCE</scope>
</reference>
<dbReference type="Ensembl" id="ENSACLT00000023322.2">
    <property type="protein sequence ID" value="ENSACLP00000022783.2"/>
    <property type="gene ID" value="ENSACLG00000015477.2"/>
</dbReference>
<dbReference type="PRINTS" id="PR00625">
    <property type="entry name" value="JDOMAIN"/>
</dbReference>
<dbReference type="PROSITE" id="PS50076">
    <property type="entry name" value="DNAJ_2"/>
    <property type="match status" value="1"/>
</dbReference>
<keyword evidence="3" id="KW-0862">Zinc</keyword>
<evidence type="ECO:0000259" key="6">
    <source>
        <dbReference type="PROSITE" id="PS50076"/>
    </source>
</evidence>
<evidence type="ECO:0000256" key="4">
    <source>
        <dbReference type="ARBA" id="ARBA00023004"/>
    </source>
</evidence>